<keyword evidence="1" id="KW-0732">Signal</keyword>
<proteinExistence type="predicted"/>
<keyword evidence="3" id="KW-1185">Reference proteome</keyword>
<protein>
    <submittedName>
        <fullName evidence="2">Uncharacterized protein</fullName>
    </submittedName>
</protein>
<name>A0AAN4ZEL5_9BILA</name>
<sequence length="64" mass="7453">MLRILFSLLSIFCVLPLISAFPNMIYGDDELADENGYRFFENKRGLVLPSNAMMLRNFPILRRV</sequence>
<accession>A0AAN4ZEL5</accession>
<feature type="signal peptide" evidence="1">
    <location>
        <begin position="1"/>
        <end position="20"/>
    </location>
</feature>
<gene>
    <name evidence="2" type="ORF">PMAYCL1PPCAC_06522</name>
</gene>
<evidence type="ECO:0000313" key="3">
    <source>
        <dbReference type="Proteomes" id="UP001328107"/>
    </source>
</evidence>
<dbReference type="Proteomes" id="UP001328107">
    <property type="component" value="Unassembled WGS sequence"/>
</dbReference>
<comment type="caution">
    <text evidence="2">The sequence shown here is derived from an EMBL/GenBank/DDBJ whole genome shotgun (WGS) entry which is preliminary data.</text>
</comment>
<organism evidence="2 3">
    <name type="scientific">Pristionchus mayeri</name>
    <dbReference type="NCBI Taxonomy" id="1317129"/>
    <lineage>
        <taxon>Eukaryota</taxon>
        <taxon>Metazoa</taxon>
        <taxon>Ecdysozoa</taxon>
        <taxon>Nematoda</taxon>
        <taxon>Chromadorea</taxon>
        <taxon>Rhabditida</taxon>
        <taxon>Rhabditina</taxon>
        <taxon>Diplogasteromorpha</taxon>
        <taxon>Diplogasteroidea</taxon>
        <taxon>Neodiplogasteridae</taxon>
        <taxon>Pristionchus</taxon>
    </lineage>
</organism>
<dbReference type="AlphaFoldDB" id="A0AAN4ZEL5"/>
<evidence type="ECO:0000313" key="2">
    <source>
        <dbReference type="EMBL" id="GMR36327.1"/>
    </source>
</evidence>
<feature type="chain" id="PRO_5042817962" evidence="1">
    <location>
        <begin position="21"/>
        <end position="64"/>
    </location>
</feature>
<evidence type="ECO:0000256" key="1">
    <source>
        <dbReference type="SAM" id="SignalP"/>
    </source>
</evidence>
<reference evidence="3" key="1">
    <citation type="submission" date="2022-10" db="EMBL/GenBank/DDBJ databases">
        <title>Genome assembly of Pristionchus species.</title>
        <authorList>
            <person name="Yoshida K."/>
            <person name="Sommer R.J."/>
        </authorList>
    </citation>
    <scope>NUCLEOTIDE SEQUENCE [LARGE SCALE GENOMIC DNA]</scope>
    <source>
        <strain evidence="3">RS5460</strain>
    </source>
</reference>
<dbReference type="EMBL" id="BTRK01000002">
    <property type="protein sequence ID" value="GMR36327.1"/>
    <property type="molecule type" value="Genomic_DNA"/>
</dbReference>